<dbReference type="AlphaFoldDB" id="A0AAW1QS25"/>
<feature type="region of interest" description="Disordered" evidence="8">
    <location>
        <begin position="74"/>
        <end position="96"/>
    </location>
</feature>
<dbReference type="Gene3D" id="3.40.50.1820">
    <property type="entry name" value="alpha/beta hydrolase"/>
    <property type="match status" value="1"/>
</dbReference>
<evidence type="ECO:0000256" key="3">
    <source>
        <dbReference type="ARBA" id="ARBA00022640"/>
    </source>
</evidence>
<evidence type="ECO:0000256" key="1">
    <source>
        <dbReference type="ARBA" id="ARBA00004229"/>
    </source>
</evidence>
<keyword evidence="6" id="KW-0442">Lipid degradation</keyword>
<evidence type="ECO:0000256" key="7">
    <source>
        <dbReference type="ARBA" id="ARBA00023098"/>
    </source>
</evidence>
<keyword evidence="2" id="KW-0150">Chloroplast</keyword>
<evidence type="ECO:0000313" key="11">
    <source>
        <dbReference type="Proteomes" id="UP001489004"/>
    </source>
</evidence>
<evidence type="ECO:0000256" key="8">
    <source>
        <dbReference type="SAM" id="MobiDB-lite"/>
    </source>
</evidence>
<dbReference type="InterPro" id="IPR002921">
    <property type="entry name" value="Fungal_lipase-type"/>
</dbReference>
<dbReference type="SUPFAM" id="SSF53474">
    <property type="entry name" value="alpha/beta-Hydrolases"/>
    <property type="match status" value="1"/>
</dbReference>
<keyword evidence="7" id="KW-0443">Lipid metabolism</keyword>
<organism evidence="10 11">
    <name type="scientific">[Myrmecia] bisecta</name>
    <dbReference type="NCBI Taxonomy" id="41462"/>
    <lineage>
        <taxon>Eukaryota</taxon>
        <taxon>Viridiplantae</taxon>
        <taxon>Chlorophyta</taxon>
        <taxon>core chlorophytes</taxon>
        <taxon>Trebouxiophyceae</taxon>
        <taxon>Trebouxiales</taxon>
        <taxon>Trebouxiaceae</taxon>
        <taxon>Myrmecia</taxon>
    </lineage>
</organism>
<dbReference type="GO" id="GO:0004620">
    <property type="term" value="F:phospholipase activity"/>
    <property type="evidence" value="ECO:0007669"/>
    <property type="project" value="UniProtKB-ARBA"/>
</dbReference>
<dbReference type="Pfam" id="PF01764">
    <property type="entry name" value="Lipase_3"/>
    <property type="match status" value="1"/>
</dbReference>
<accession>A0AAW1QS25</accession>
<evidence type="ECO:0000313" key="10">
    <source>
        <dbReference type="EMBL" id="KAK9824305.1"/>
    </source>
</evidence>
<protein>
    <recommendedName>
        <fullName evidence="9">Fungal lipase-type domain-containing protein</fullName>
    </recommendedName>
</protein>
<keyword evidence="11" id="KW-1185">Reference proteome</keyword>
<dbReference type="GO" id="GO:0016042">
    <property type="term" value="P:lipid catabolic process"/>
    <property type="evidence" value="ECO:0007669"/>
    <property type="project" value="UniProtKB-KW"/>
</dbReference>
<keyword evidence="5" id="KW-0809">Transit peptide</keyword>
<gene>
    <name evidence="10" type="ORF">WJX72_009297</name>
</gene>
<dbReference type="PANTHER" id="PTHR31403">
    <property type="entry name" value="PHOSPHOLIPASE A1-IBETA2, CHLOROPLASTIC"/>
    <property type="match status" value="1"/>
</dbReference>
<comment type="subcellular location">
    <subcellularLocation>
        <location evidence="1">Plastid</location>
        <location evidence="1">Chloroplast</location>
    </subcellularLocation>
</comment>
<keyword evidence="3" id="KW-0934">Plastid</keyword>
<dbReference type="EMBL" id="JALJOR010000002">
    <property type="protein sequence ID" value="KAK9824305.1"/>
    <property type="molecule type" value="Genomic_DNA"/>
</dbReference>
<feature type="compositionally biased region" description="Low complexity" evidence="8">
    <location>
        <begin position="535"/>
        <end position="562"/>
    </location>
</feature>
<dbReference type="CDD" id="cd00519">
    <property type="entry name" value="Lipase_3"/>
    <property type="match status" value="1"/>
</dbReference>
<comment type="caution">
    <text evidence="10">The sequence shown here is derived from an EMBL/GenBank/DDBJ whole genome shotgun (WGS) entry which is preliminary data.</text>
</comment>
<feature type="domain" description="Fungal lipase-type" evidence="9">
    <location>
        <begin position="283"/>
        <end position="441"/>
    </location>
</feature>
<evidence type="ECO:0000256" key="5">
    <source>
        <dbReference type="ARBA" id="ARBA00022946"/>
    </source>
</evidence>
<keyword evidence="4" id="KW-0378">Hydrolase</keyword>
<evidence type="ECO:0000256" key="4">
    <source>
        <dbReference type="ARBA" id="ARBA00022801"/>
    </source>
</evidence>
<reference evidence="10 11" key="1">
    <citation type="journal article" date="2024" name="Nat. Commun.">
        <title>Phylogenomics reveals the evolutionary origins of lichenization in chlorophyte algae.</title>
        <authorList>
            <person name="Puginier C."/>
            <person name="Libourel C."/>
            <person name="Otte J."/>
            <person name="Skaloud P."/>
            <person name="Haon M."/>
            <person name="Grisel S."/>
            <person name="Petersen M."/>
            <person name="Berrin J.G."/>
            <person name="Delaux P.M."/>
            <person name="Dal Grande F."/>
            <person name="Keller J."/>
        </authorList>
    </citation>
    <scope>NUCLEOTIDE SEQUENCE [LARGE SCALE GENOMIC DNA]</scope>
    <source>
        <strain evidence="10 11">SAG 2043</strain>
    </source>
</reference>
<feature type="region of interest" description="Disordered" evidence="8">
    <location>
        <begin position="531"/>
        <end position="562"/>
    </location>
</feature>
<sequence>MGGWSPLPFRLELTEERQQIPTTVKVLTTSLHIGCGSSRIGRITVEFRDTMMQAKRLVHTSGRLAVRPKLTVCRSDPAPRGLPGPDPSRLPRSTSVHKARLVSTEATAVKTVPKTGVLFVPVEAPYLERTDLLGKDDWQGLFTAGDRDNKTFSKFTGPRGAAMQAELIKYGDLSQLTYNNFHVVKLPSGRSEGTFRHFTRELVQLPCQYPYPASGTDAAVSIPEDSAARLYSNIDDPVFFLSATSGFYRGEFPGAILDIQSYNWIGFVAISQPDPGTKLRDIVVAWRGTSQITEWMSDIADSFADWDGIGDGNVKVALGFEAMYRHFGATAGNTLSLQGQVQVAVRKLLEKYGDQVGSITTTGHSLGGALASLSAFDIANSQINKQGDDINGSKIPVTAFTFEAPRVGNEAYAAAFKDPDLGLKQLRVENLNDVVPLAPALEFQMKFLLPFFWPKLVEFLKGIWASTHGRPESRARNAFRQAGSLFLVDSDALDKKALGIQEHPKLITGLHQRHNLPLVMYMIDPSRPLPVDPQAGIKPKVPAGGPPGYAAQAQGTPFTKES</sequence>
<dbReference type="GO" id="GO:0009507">
    <property type="term" value="C:chloroplast"/>
    <property type="evidence" value="ECO:0007669"/>
    <property type="project" value="UniProtKB-SubCell"/>
</dbReference>
<evidence type="ECO:0000256" key="2">
    <source>
        <dbReference type="ARBA" id="ARBA00022528"/>
    </source>
</evidence>
<evidence type="ECO:0000259" key="9">
    <source>
        <dbReference type="Pfam" id="PF01764"/>
    </source>
</evidence>
<name>A0AAW1QS25_9CHLO</name>
<dbReference type="PANTHER" id="PTHR31403:SF7">
    <property type="entry name" value="PHOSPHOLIPASE A1-IGAMMA3, CHLOROPLASTIC"/>
    <property type="match status" value="1"/>
</dbReference>
<dbReference type="Proteomes" id="UP001489004">
    <property type="component" value="Unassembled WGS sequence"/>
</dbReference>
<proteinExistence type="predicted"/>
<evidence type="ECO:0000256" key="6">
    <source>
        <dbReference type="ARBA" id="ARBA00022963"/>
    </source>
</evidence>
<dbReference type="InterPro" id="IPR029058">
    <property type="entry name" value="AB_hydrolase_fold"/>
</dbReference>